<evidence type="ECO:0000256" key="8">
    <source>
        <dbReference type="SAM" id="MobiDB-lite"/>
    </source>
</evidence>
<sequence>MLNKYVFVAAIGAVLAVSGCQRTSYYNSGQPAQSAPQPLAPAPTGQVQSNTLPPPSGNGTYQPGPVPGGTASAGNAQSQFPAAPSQPSTPGGMGNVSAPAGAQQISSSALVGSWKVNEGGVSCDMFLTLTNLGDGLRGGTRGCTGSLSSMKSWGINGDQVVLNDANGYAIARLYKTADNRIEGNNSSGQQVVLSR</sequence>
<comment type="caution">
    <text evidence="10">The sequence shown here is derived from an EMBL/GenBank/DDBJ whole genome shotgun (WGS) entry which is preliminary data.</text>
</comment>
<protein>
    <submittedName>
        <fullName evidence="10">Protease inhibitor Inh</fullName>
    </submittedName>
</protein>
<dbReference type="SUPFAM" id="SSF50882">
    <property type="entry name" value="beta-Barrel protease inhibitors"/>
    <property type="match status" value="1"/>
</dbReference>
<evidence type="ECO:0000313" key="10">
    <source>
        <dbReference type="EMBL" id="TCT42719.1"/>
    </source>
</evidence>
<evidence type="ECO:0000256" key="4">
    <source>
        <dbReference type="ARBA" id="ARBA00023136"/>
    </source>
</evidence>
<evidence type="ECO:0000256" key="3">
    <source>
        <dbReference type="ARBA" id="ARBA00022729"/>
    </source>
</evidence>
<keyword evidence="11" id="KW-1185">Reference proteome</keyword>
<evidence type="ECO:0000256" key="6">
    <source>
        <dbReference type="ARBA" id="ARBA00023237"/>
    </source>
</evidence>
<evidence type="ECO:0000256" key="2">
    <source>
        <dbReference type="ARBA" id="ARBA00007138"/>
    </source>
</evidence>
<dbReference type="GO" id="GO:0004866">
    <property type="term" value="F:endopeptidase inhibitor activity"/>
    <property type="evidence" value="ECO:0007669"/>
    <property type="project" value="InterPro"/>
</dbReference>
<feature type="compositionally biased region" description="Polar residues" evidence="8">
    <location>
        <begin position="72"/>
        <end position="89"/>
    </location>
</feature>
<comment type="similarity">
    <text evidence="2">Belongs to the rhizobiaceae omp19 lipoprotein family.</text>
</comment>
<feature type="domain" description="Alkaline proteinase inhibitor/ Outer membrane lipoprotein Omp19" evidence="9">
    <location>
        <begin position="105"/>
        <end position="195"/>
    </location>
</feature>
<evidence type="ECO:0000256" key="5">
    <source>
        <dbReference type="ARBA" id="ARBA00023139"/>
    </source>
</evidence>
<proteinExistence type="inferred from homology"/>
<dbReference type="RefSeq" id="WP_132308773.1">
    <property type="nucleotide sequence ID" value="NZ_SMAR01000004.1"/>
</dbReference>
<dbReference type="Gene3D" id="2.40.128.10">
    <property type="match status" value="1"/>
</dbReference>
<dbReference type="Pfam" id="PF02974">
    <property type="entry name" value="Inh"/>
    <property type="match status" value="1"/>
</dbReference>
<keyword evidence="6" id="KW-0998">Cell outer membrane</keyword>
<keyword evidence="5" id="KW-0564">Palmitate</keyword>
<dbReference type="Proteomes" id="UP000295097">
    <property type="component" value="Unassembled WGS sequence"/>
</dbReference>
<feature type="region of interest" description="Disordered" evidence="8">
    <location>
        <begin position="26"/>
        <end position="100"/>
    </location>
</feature>
<dbReference type="PIRSF" id="PIRSF034005">
    <property type="entry name" value="OM_lipoprot_Omp19_bac"/>
    <property type="match status" value="1"/>
</dbReference>
<dbReference type="OrthoDB" id="7677911at2"/>
<keyword evidence="4" id="KW-0472">Membrane</keyword>
<dbReference type="InterPro" id="IPR021140">
    <property type="entry name" value="Inh/Omp19"/>
</dbReference>
<dbReference type="InterPro" id="IPR016085">
    <property type="entry name" value="Protease_inh_B-barrel_dom"/>
</dbReference>
<comment type="subcellular location">
    <subcellularLocation>
        <location evidence="1">Cell outer membrane</location>
        <topology evidence="1">Lipid-anchor</topology>
    </subcellularLocation>
</comment>
<dbReference type="EMBL" id="SMAR01000004">
    <property type="protein sequence ID" value="TCT42719.1"/>
    <property type="molecule type" value="Genomic_DNA"/>
</dbReference>
<keyword evidence="3" id="KW-0732">Signal</keyword>
<evidence type="ECO:0000313" key="11">
    <source>
        <dbReference type="Proteomes" id="UP000295097"/>
    </source>
</evidence>
<organism evidence="10 11">
    <name type="scientific">Martelella mediterranea</name>
    <dbReference type="NCBI Taxonomy" id="293089"/>
    <lineage>
        <taxon>Bacteria</taxon>
        <taxon>Pseudomonadati</taxon>
        <taxon>Pseudomonadota</taxon>
        <taxon>Alphaproteobacteria</taxon>
        <taxon>Hyphomicrobiales</taxon>
        <taxon>Aurantimonadaceae</taxon>
        <taxon>Martelella</taxon>
    </lineage>
</organism>
<dbReference type="InterPro" id="IPR010571">
    <property type="entry name" value="OM_lipoprot_Omp19_bac"/>
</dbReference>
<dbReference type="AlphaFoldDB" id="A0A4R3NW11"/>
<feature type="compositionally biased region" description="Polar residues" evidence="8">
    <location>
        <begin position="45"/>
        <end position="61"/>
    </location>
</feature>
<keyword evidence="7" id="KW-0449">Lipoprotein</keyword>
<dbReference type="GO" id="GO:0009279">
    <property type="term" value="C:cell outer membrane"/>
    <property type="evidence" value="ECO:0007669"/>
    <property type="project" value="UniProtKB-SubCell"/>
</dbReference>
<accession>A0A4R3NW11</accession>
<gene>
    <name evidence="10" type="ORF">EDC90_100418</name>
</gene>
<evidence type="ECO:0000256" key="7">
    <source>
        <dbReference type="ARBA" id="ARBA00023288"/>
    </source>
</evidence>
<evidence type="ECO:0000259" key="9">
    <source>
        <dbReference type="Pfam" id="PF02974"/>
    </source>
</evidence>
<evidence type="ECO:0000256" key="1">
    <source>
        <dbReference type="ARBA" id="ARBA00004459"/>
    </source>
</evidence>
<name>A0A4R3NW11_9HYPH</name>
<reference evidence="10 11" key="1">
    <citation type="submission" date="2019-03" db="EMBL/GenBank/DDBJ databases">
        <title>Freshwater and sediment microbial communities from various areas in North America, analyzing microbe dynamics in response to fracking.</title>
        <authorList>
            <person name="Lamendella R."/>
        </authorList>
    </citation>
    <scope>NUCLEOTIDE SEQUENCE [LARGE SCALE GENOMIC DNA]</scope>
    <source>
        <strain evidence="10 11">175.2</strain>
    </source>
</reference>
<dbReference type="PROSITE" id="PS51257">
    <property type="entry name" value="PROKAR_LIPOPROTEIN"/>
    <property type="match status" value="1"/>
</dbReference>